<organism evidence="1 2">
    <name type="scientific">Dissostichus mawsoni</name>
    <name type="common">Antarctic cod</name>
    <dbReference type="NCBI Taxonomy" id="36200"/>
    <lineage>
        <taxon>Eukaryota</taxon>
        <taxon>Metazoa</taxon>
        <taxon>Chordata</taxon>
        <taxon>Craniata</taxon>
        <taxon>Vertebrata</taxon>
        <taxon>Euteleostomi</taxon>
        <taxon>Actinopterygii</taxon>
        <taxon>Neopterygii</taxon>
        <taxon>Teleostei</taxon>
        <taxon>Neoteleostei</taxon>
        <taxon>Acanthomorphata</taxon>
        <taxon>Eupercaria</taxon>
        <taxon>Perciformes</taxon>
        <taxon>Notothenioidei</taxon>
        <taxon>Nototheniidae</taxon>
        <taxon>Dissostichus</taxon>
    </lineage>
</organism>
<proteinExistence type="predicted"/>
<protein>
    <submittedName>
        <fullName evidence="1">Uncharacterized protein</fullName>
    </submittedName>
</protein>
<dbReference type="Proteomes" id="UP000518266">
    <property type="component" value="Unassembled WGS sequence"/>
</dbReference>
<gene>
    <name evidence="1" type="ORF">F7725_021527</name>
</gene>
<sequence length="65" mass="6975">MYSDYRRVVCRLSIASVQQVSSHGLELRAAVMAKTPEVKLAVFGRAGVGKSVYVVPVGLSMTSAF</sequence>
<reference evidence="1 2" key="1">
    <citation type="submission" date="2020-03" db="EMBL/GenBank/DDBJ databases">
        <title>Dissostichus mawsoni Genome sequencing and assembly.</title>
        <authorList>
            <person name="Park H."/>
        </authorList>
    </citation>
    <scope>NUCLEOTIDE SEQUENCE [LARGE SCALE GENOMIC DNA]</scope>
    <source>
        <strain evidence="1">DM0001</strain>
        <tissue evidence="1">Muscle</tissue>
    </source>
</reference>
<keyword evidence="2" id="KW-1185">Reference proteome</keyword>
<dbReference type="AlphaFoldDB" id="A0A7J5ZFI4"/>
<comment type="caution">
    <text evidence="1">The sequence shown here is derived from an EMBL/GenBank/DDBJ whole genome shotgun (WGS) entry which is preliminary data.</text>
</comment>
<evidence type="ECO:0000313" key="2">
    <source>
        <dbReference type="Proteomes" id="UP000518266"/>
    </source>
</evidence>
<evidence type="ECO:0000313" key="1">
    <source>
        <dbReference type="EMBL" id="KAF3859128.1"/>
    </source>
</evidence>
<dbReference type="EMBL" id="JAAKFY010000003">
    <property type="protein sequence ID" value="KAF3859128.1"/>
    <property type="molecule type" value="Genomic_DNA"/>
</dbReference>
<name>A0A7J5ZFI4_DISMA</name>
<accession>A0A7J5ZFI4</accession>